<comment type="caution">
    <text evidence="12">The sequence shown here is derived from an EMBL/GenBank/DDBJ whole genome shotgun (WGS) entry which is preliminary data.</text>
</comment>
<dbReference type="Proteomes" id="UP000027238">
    <property type="component" value="Unassembled WGS sequence"/>
</dbReference>
<comment type="similarity">
    <text evidence="2 10">Belongs to the mitochondrial carrier (TC 2.A.29) family.</text>
</comment>
<comment type="subcellular location">
    <subcellularLocation>
        <location evidence="1">Membrane</location>
        <topology evidence="1">Multi-pass membrane protein</topology>
    </subcellularLocation>
</comment>
<feature type="repeat" description="Solcar" evidence="9">
    <location>
        <begin position="59"/>
        <end position="140"/>
    </location>
</feature>
<dbReference type="PROSITE" id="PS50920">
    <property type="entry name" value="SOLCAR"/>
    <property type="match status" value="2"/>
</dbReference>
<protein>
    <recommendedName>
        <fullName evidence="14">Mitochondrial carrier protein</fullName>
    </recommendedName>
</protein>
<dbReference type="OMA" id="FACNDET"/>
<dbReference type="eggNOG" id="KOG0768">
    <property type="taxonomic scope" value="Eukaryota"/>
</dbReference>
<sequence length="386" mass="41818">MASASYYWKLGRTSWDQQRDRKPRPPKAALQPQVGIIKFACNDETDKILNLCIPSPRETTFIFEQAAAIAALGVDILVHPIDTLITRTQSPTYRTHYKNANGLFNRSLFLGLYQGFGPTLVTGVPSAAAFFTIYESLKKASQDAKAAGYLQCVPLPVLHGASSAAADLVACAIINPAEVLKQNAQVYQQDEGSTTRQSPTLKMLKKFVKQPSRLWAGYTALATSSIPGTFLTFLLYESLVAKLLKRLEQKTGQEQGSIAKQIQIHTMCAGLAGASVSLLFVPVDVMKTRMRLAAGGQASIPRLFPTSVKIQGNAIKHVEHAQPRTAHGPLRVARDVFRTEGVRGMFRGGGLTCLAAALGSGIGLGSYEGFKQYFKGSTQAQEEALL</sequence>
<organism evidence="12 13">
    <name type="scientific">Colletotrichum sublineola</name>
    <name type="common">Sorghum anthracnose fungus</name>
    <dbReference type="NCBI Taxonomy" id="1173701"/>
    <lineage>
        <taxon>Eukaryota</taxon>
        <taxon>Fungi</taxon>
        <taxon>Dikarya</taxon>
        <taxon>Ascomycota</taxon>
        <taxon>Pezizomycotina</taxon>
        <taxon>Sordariomycetes</taxon>
        <taxon>Hypocreomycetidae</taxon>
        <taxon>Glomerellales</taxon>
        <taxon>Glomerellaceae</taxon>
        <taxon>Colletotrichum</taxon>
        <taxon>Colletotrichum graminicola species complex</taxon>
    </lineage>
</organism>
<proteinExistence type="inferred from homology"/>
<keyword evidence="13" id="KW-1185">Reference proteome</keyword>
<dbReference type="AlphaFoldDB" id="A0A066XFP4"/>
<keyword evidence="8 9" id="KW-0472">Membrane</keyword>
<feature type="transmembrane region" description="Helical" evidence="11">
    <location>
        <begin position="262"/>
        <end position="281"/>
    </location>
</feature>
<dbReference type="OrthoDB" id="250329at2759"/>
<evidence type="ECO:0000256" key="7">
    <source>
        <dbReference type="ARBA" id="ARBA00022989"/>
    </source>
</evidence>
<keyword evidence="7 11" id="KW-1133">Transmembrane helix</keyword>
<evidence type="ECO:0000256" key="2">
    <source>
        <dbReference type="ARBA" id="ARBA00006375"/>
    </source>
</evidence>
<reference evidence="13" key="1">
    <citation type="journal article" date="2014" name="Genome Announc.">
        <title>Draft genome sequence of Colletotrichum sublineola, a destructive pathogen of cultivated sorghum.</title>
        <authorList>
            <person name="Baroncelli R."/>
            <person name="Sanz-Martin J.M."/>
            <person name="Rech G.E."/>
            <person name="Sukno S.A."/>
            <person name="Thon M.R."/>
        </authorList>
    </citation>
    <scope>NUCLEOTIDE SEQUENCE [LARGE SCALE GENOMIC DNA]</scope>
    <source>
        <strain evidence="13">TX430BB</strain>
    </source>
</reference>
<evidence type="ECO:0000313" key="12">
    <source>
        <dbReference type="EMBL" id="KDN64835.1"/>
    </source>
</evidence>
<evidence type="ECO:0000256" key="9">
    <source>
        <dbReference type="PROSITE-ProRule" id="PRU00282"/>
    </source>
</evidence>
<keyword evidence="4 9" id="KW-0812">Transmembrane</keyword>
<gene>
    <name evidence="12" type="ORF">CSUB01_06938</name>
</gene>
<feature type="repeat" description="Solcar" evidence="9">
    <location>
        <begin position="260"/>
        <end position="373"/>
    </location>
</feature>
<keyword evidence="5" id="KW-0677">Repeat</keyword>
<evidence type="ECO:0000256" key="3">
    <source>
        <dbReference type="ARBA" id="ARBA00022448"/>
    </source>
</evidence>
<evidence type="ECO:0000256" key="1">
    <source>
        <dbReference type="ARBA" id="ARBA00004141"/>
    </source>
</evidence>
<evidence type="ECO:0008006" key="14">
    <source>
        <dbReference type="Google" id="ProtNLM"/>
    </source>
</evidence>
<dbReference type="Gene3D" id="1.50.40.10">
    <property type="entry name" value="Mitochondrial carrier domain"/>
    <property type="match status" value="2"/>
</dbReference>
<dbReference type="EMBL" id="JMSE01001093">
    <property type="protein sequence ID" value="KDN64835.1"/>
    <property type="molecule type" value="Genomic_DNA"/>
</dbReference>
<dbReference type="Pfam" id="PF00153">
    <property type="entry name" value="Mito_carr"/>
    <property type="match status" value="3"/>
</dbReference>
<accession>A0A066XFP4</accession>
<evidence type="ECO:0000256" key="8">
    <source>
        <dbReference type="ARBA" id="ARBA00023136"/>
    </source>
</evidence>
<dbReference type="SUPFAM" id="SSF103506">
    <property type="entry name" value="Mitochondrial carrier"/>
    <property type="match status" value="2"/>
</dbReference>
<keyword evidence="6" id="KW-0496">Mitochondrion</keyword>
<evidence type="ECO:0000256" key="5">
    <source>
        <dbReference type="ARBA" id="ARBA00022737"/>
    </source>
</evidence>
<dbReference type="InterPro" id="IPR018108">
    <property type="entry name" value="MCP_transmembrane"/>
</dbReference>
<dbReference type="HOGENOM" id="CLU_015166_3_0_1"/>
<keyword evidence="3 10" id="KW-0813">Transport</keyword>
<feature type="transmembrane region" description="Helical" evidence="11">
    <location>
        <begin position="215"/>
        <end position="236"/>
    </location>
</feature>
<dbReference type="GO" id="GO:0016020">
    <property type="term" value="C:membrane"/>
    <property type="evidence" value="ECO:0007669"/>
    <property type="project" value="UniProtKB-SubCell"/>
</dbReference>
<name>A0A066XFP4_COLSU</name>
<evidence type="ECO:0000256" key="11">
    <source>
        <dbReference type="SAM" id="Phobius"/>
    </source>
</evidence>
<keyword evidence="6" id="KW-0999">Mitochondrion inner membrane</keyword>
<dbReference type="PANTHER" id="PTHR45667">
    <property type="entry name" value="S-ADENOSYLMETHIONINE MITOCHONDRIAL CARRIER PROTEIN"/>
    <property type="match status" value="1"/>
</dbReference>
<dbReference type="InterPro" id="IPR023395">
    <property type="entry name" value="MCP_dom_sf"/>
</dbReference>
<evidence type="ECO:0000256" key="6">
    <source>
        <dbReference type="ARBA" id="ARBA00022792"/>
    </source>
</evidence>
<evidence type="ECO:0000313" key="13">
    <source>
        <dbReference type="Proteomes" id="UP000027238"/>
    </source>
</evidence>
<evidence type="ECO:0000256" key="4">
    <source>
        <dbReference type="ARBA" id="ARBA00022692"/>
    </source>
</evidence>
<evidence type="ECO:0000256" key="10">
    <source>
        <dbReference type="RuleBase" id="RU000488"/>
    </source>
</evidence>